<dbReference type="EMBL" id="VIWO01000002">
    <property type="protein sequence ID" value="TWF42265.1"/>
    <property type="molecule type" value="Genomic_DNA"/>
</dbReference>
<evidence type="ECO:0000256" key="7">
    <source>
        <dbReference type="RuleBase" id="RU003788"/>
    </source>
</evidence>
<keyword evidence="5" id="KW-1035">Host cytoplasm</keyword>
<reference evidence="10 11" key="1">
    <citation type="submission" date="2019-06" db="EMBL/GenBank/DDBJ databases">
        <title>Sorghum-associated microbial communities from plants grown in Nebraska, USA.</title>
        <authorList>
            <person name="Schachtman D."/>
        </authorList>
    </citation>
    <scope>NUCLEOTIDE SEQUENCE [LARGE SCALE GENOMIC DNA]</scope>
    <source>
        <strain evidence="10 11">1209</strain>
    </source>
</reference>
<evidence type="ECO:0000256" key="6">
    <source>
        <dbReference type="ARBA" id="ARBA00023295"/>
    </source>
</evidence>
<keyword evidence="2 7" id="KW-0929">Antimicrobial</keyword>
<evidence type="ECO:0000256" key="5">
    <source>
        <dbReference type="ARBA" id="ARBA00023200"/>
    </source>
</evidence>
<dbReference type="Pfam" id="PF12385">
    <property type="entry name" value="Peptidase_C70"/>
    <property type="match status" value="1"/>
</dbReference>
<evidence type="ECO:0000313" key="11">
    <source>
        <dbReference type="Proteomes" id="UP000320811"/>
    </source>
</evidence>
<keyword evidence="11" id="KW-1185">Reference proteome</keyword>
<gene>
    <name evidence="10" type="ORF">FHW36_10220</name>
</gene>
<dbReference type="RefSeq" id="WP_145665471.1">
    <property type="nucleotide sequence ID" value="NZ_VIWO01000002.1"/>
</dbReference>
<dbReference type="InterPro" id="IPR051056">
    <property type="entry name" value="Glycosyl_Hydrolase_73"/>
</dbReference>
<evidence type="ECO:0000256" key="8">
    <source>
        <dbReference type="SAM" id="MobiDB-lite"/>
    </source>
</evidence>
<evidence type="ECO:0000256" key="4">
    <source>
        <dbReference type="ARBA" id="ARBA00022801"/>
    </source>
</evidence>
<protein>
    <recommendedName>
        <fullName evidence="7">Lysozyme</fullName>
        <ecNumber evidence="7">3.2.1.17</ecNumber>
    </recommendedName>
</protein>
<dbReference type="InterPro" id="IPR023347">
    <property type="entry name" value="Lysozyme_dom_sf"/>
</dbReference>
<evidence type="ECO:0000259" key="9">
    <source>
        <dbReference type="SMART" id="SM00047"/>
    </source>
</evidence>
<evidence type="ECO:0000256" key="1">
    <source>
        <dbReference type="ARBA" id="ARBA00000632"/>
    </source>
</evidence>
<keyword evidence="3 7" id="KW-0081">Bacteriolytic enzyme</keyword>
<dbReference type="Gene3D" id="1.10.530.40">
    <property type="match status" value="1"/>
</dbReference>
<dbReference type="CDD" id="cd00737">
    <property type="entry name" value="lyz_endolysin_autolysin"/>
    <property type="match status" value="1"/>
</dbReference>
<feature type="compositionally biased region" description="Polar residues" evidence="8">
    <location>
        <begin position="589"/>
        <end position="602"/>
    </location>
</feature>
<comment type="catalytic activity">
    <reaction evidence="1 7">
        <text>Hydrolysis of (1-&gt;4)-beta-linkages between N-acetylmuramic acid and N-acetyl-D-glucosamine residues in a peptidoglycan and between N-acetyl-D-glucosamine residues in chitodextrins.</text>
        <dbReference type="EC" id="3.2.1.17"/>
    </reaction>
</comment>
<dbReference type="InterPro" id="IPR034690">
    <property type="entry name" value="Endolysin_T4_type"/>
</dbReference>
<comment type="similarity">
    <text evidence="7">Belongs to the glycosyl hydrolase 24 family.</text>
</comment>
<feature type="domain" description="Mannosyl-glycoprotein endo-beta-N-acetylglucosamidase-like" evidence="9">
    <location>
        <begin position="405"/>
        <end position="583"/>
    </location>
</feature>
<dbReference type="GO" id="GO:0042742">
    <property type="term" value="P:defense response to bacterium"/>
    <property type="evidence" value="ECO:0007669"/>
    <property type="project" value="UniProtKB-KW"/>
</dbReference>
<comment type="caution">
    <text evidence="10">The sequence shown here is derived from an EMBL/GenBank/DDBJ whole genome shotgun (WGS) entry which is preliminary data.</text>
</comment>
<dbReference type="PANTHER" id="PTHR33308">
    <property type="entry name" value="PEPTIDOGLYCAN HYDROLASE FLGJ"/>
    <property type="match status" value="1"/>
</dbReference>
<dbReference type="GO" id="GO:0016998">
    <property type="term" value="P:cell wall macromolecule catabolic process"/>
    <property type="evidence" value="ECO:0007669"/>
    <property type="project" value="InterPro"/>
</dbReference>
<evidence type="ECO:0000256" key="3">
    <source>
        <dbReference type="ARBA" id="ARBA00022638"/>
    </source>
</evidence>
<dbReference type="GO" id="GO:0004040">
    <property type="term" value="F:amidase activity"/>
    <property type="evidence" value="ECO:0007669"/>
    <property type="project" value="InterPro"/>
</dbReference>
<dbReference type="PANTHER" id="PTHR33308:SF9">
    <property type="entry name" value="PEPTIDOGLYCAN HYDROLASE FLGJ"/>
    <property type="match status" value="1"/>
</dbReference>
<keyword evidence="4 7" id="KW-0378">Hydrolase</keyword>
<dbReference type="OrthoDB" id="4312432at2"/>
<organism evidence="10 11">
    <name type="scientific">Chitinophaga polysaccharea</name>
    <dbReference type="NCBI Taxonomy" id="1293035"/>
    <lineage>
        <taxon>Bacteria</taxon>
        <taxon>Pseudomonadati</taxon>
        <taxon>Bacteroidota</taxon>
        <taxon>Chitinophagia</taxon>
        <taxon>Chitinophagales</taxon>
        <taxon>Chitinophagaceae</taxon>
        <taxon>Chitinophaga</taxon>
    </lineage>
</organism>
<dbReference type="Pfam" id="PF00959">
    <property type="entry name" value="Phage_lysozyme"/>
    <property type="match status" value="1"/>
</dbReference>
<dbReference type="InterPro" id="IPR023346">
    <property type="entry name" value="Lysozyme-like_dom_sf"/>
</dbReference>
<dbReference type="SUPFAM" id="SSF53955">
    <property type="entry name" value="Lysozyme-like"/>
    <property type="match status" value="1"/>
</dbReference>
<dbReference type="Gene3D" id="1.10.530.10">
    <property type="match status" value="1"/>
</dbReference>
<evidence type="ECO:0000313" key="10">
    <source>
        <dbReference type="EMBL" id="TWF42265.1"/>
    </source>
</evidence>
<dbReference type="Proteomes" id="UP000320811">
    <property type="component" value="Unassembled WGS sequence"/>
</dbReference>
<dbReference type="SMART" id="SM00047">
    <property type="entry name" value="LYZ2"/>
    <property type="match status" value="1"/>
</dbReference>
<evidence type="ECO:0000256" key="2">
    <source>
        <dbReference type="ARBA" id="ARBA00022529"/>
    </source>
</evidence>
<accession>A0A561PVY6</accession>
<dbReference type="InterPro" id="IPR002901">
    <property type="entry name" value="MGlyc_endo_b_GlcNAc-like_dom"/>
</dbReference>
<sequence>MENRFIEIDSQIGTKRRRNGYASAASIVDRFANSFDAVDYTVPGMVAPLRQPTGMVCWATVATMMISWRRQASLSIETAMGNIGAMYLTKFRNNQGLSASEKIPFLTAAGMQFEYPQSLTVAGWEHLLRSYGPIWVTTAEGSDAHFGIHARLMTAIRGNGNADDTQLTIVDPASGTTYQEKLADFLVKFEREVRVSQAWDGRIQIVHFAAGTAAAHSLSDDNYTETMSVISSGGVDLIKRLEGFRAQRYNDQAGHCTIGYGTLIHKGNCNGSDPSEQPYLSGIDDARATALLTARLNDFQQAINQQVTVTLNQNQFDALVSFVYNIGTDNFRRSTLRRLLNQGNYSAVPTEMRKWVKIRQNGALVDSQGLINRRNAEIALYNTPVSGAAQSLSLDYTSYMAEAKRFSEDFSVQSDFIQQYGQNATDSMRQTRVPASVTLAQAALESGWGRHAPGFNFFGIKAGAHWTGATQLLTTTEVHSDNDRSRHPYPEVISIEQFTDNNGNVKYRWRVKDTFRSYANAAESFVDHGNFLVNNSRYRPAFSHTDDGRQFAREIARAGYATDPNYGDTLVQLIDRNNLTRFDVPSTPAPSGNGSTGAPTISGANSSTIQEFASDILSGPSRASIPQAIRQQLEYVRDHGNYTLNGNTFTPSLPLLQSIAQIMYFSLDHNKTANPAFSILSYIRPASSHHSNGTAVDISHIDGKRIDVRNQQQCLDAVVVAINNLAPGAYALGLPRPPYADGAGAEHDFATYNRHITVYNDTHPPTLMTQYQDLPTTGNFFLPNRWNEHSPTGSTATDLNHITNEASRNTLRTAINNAQGRGVNIRYLFADALDHLHIQAL</sequence>
<dbReference type="GO" id="GO:0031640">
    <property type="term" value="P:killing of cells of another organism"/>
    <property type="evidence" value="ECO:0007669"/>
    <property type="project" value="UniProtKB-KW"/>
</dbReference>
<dbReference type="GO" id="GO:0003796">
    <property type="term" value="F:lysozyme activity"/>
    <property type="evidence" value="ECO:0007669"/>
    <property type="project" value="UniProtKB-EC"/>
</dbReference>
<dbReference type="Pfam" id="PF01832">
    <property type="entry name" value="Glucosaminidase"/>
    <property type="match status" value="1"/>
</dbReference>
<keyword evidence="6 7" id="KW-0326">Glycosidase</keyword>
<name>A0A561PVY6_9BACT</name>
<dbReference type="HAMAP" id="MF_04110">
    <property type="entry name" value="ENDOLYSIN_T4"/>
    <property type="match status" value="1"/>
</dbReference>
<proteinExistence type="inferred from homology"/>
<dbReference type="InterPro" id="IPR033907">
    <property type="entry name" value="Endolysin_autolysin"/>
</dbReference>
<feature type="region of interest" description="Disordered" evidence="8">
    <location>
        <begin position="583"/>
        <end position="602"/>
    </location>
</feature>
<dbReference type="EC" id="3.2.1.17" evidence="7"/>
<dbReference type="InterPro" id="IPR002196">
    <property type="entry name" value="Glyco_hydro_24"/>
</dbReference>
<dbReference type="AlphaFoldDB" id="A0A561PVY6"/>
<dbReference type="GO" id="GO:0009253">
    <property type="term" value="P:peptidoglycan catabolic process"/>
    <property type="evidence" value="ECO:0007669"/>
    <property type="project" value="InterPro"/>
</dbReference>
<dbReference type="InterPro" id="IPR022118">
    <property type="entry name" value="Peptidase_C70_AvrRpt2"/>
</dbReference>